<keyword evidence="8" id="KW-0675">Receptor</keyword>
<dbReference type="GO" id="GO:0005886">
    <property type="term" value="C:plasma membrane"/>
    <property type="evidence" value="ECO:0007669"/>
    <property type="project" value="UniProtKB-SubCell"/>
</dbReference>
<keyword evidence="7 10" id="KW-0472">Membrane</keyword>
<dbReference type="GO" id="GO:0004984">
    <property type="term" value="F:olfactory receptor activity"/>
    <property type="evidence" value="ECO:0007669"/>
    <property type="project" value="InterPro"/>
</dbReference>
<keyword evidence="6 10" id="KW-1133">Transmembrane helix</keyword>
<evidence type="ECO:0000256" key="4">
    <source>
        <dbReference type="ARBA" id="ARBA00022692"/>
    </source>
</evidence>
<feature type="transmembrane region" description="Helical" evidence="10">
    <location>
        <begin position="286"/>
        <end position="306"/>
    </location>
</feature>
<dbReference type="GO" id="GO:0007165">
    <property type="term" value="P:signal transduction"/>
    <property type="evidence" value="ECO:0007669"/>
    <property type="project" value="UniProtKB-KW"/>
</dbReference>
<evidence type="ECO:0000256" key="8">
    <source>
        <dbReference type="ARBA" id="ARBA00023170"/>
    </source>
</evidence>
<dbReference type="GO" id="GO:0005549">
    <property type="term" value="F:odorant binding"/>
    <property type="evidence" value="ECO:0007669"/>
    <property type="project" value="InterPro"/>
</dbReference>
<feature type="transmembrane region" description="Helical" evidence="10">
    <location>
        <begin position="35"/>
        <end position="62"/>
    </location>
</feature>
<accession>A0A482VS95</accession>
<feature type="transmembrane region" description="Helical" evidence="10">
    <location>
        <begin position="178"/>
        <end position="195"/>
    </location>
</feature>
<keyword evidence="3" id="KW-0716">Sensory transduction</keyword>
<proteinExistence type="predicted"/>
<feature type="transmembrane region" description="Helical" evidence="10">
    <location>
        <begin position="68"/>
        <end position="89"/>
    </location>
</feature>
<comment type="caution">
    <text evidence="11">The sequence shown here is derived from an EMBL/GenBank/DDBJ whole genome shotgun (WGS) entry which is preliminary data.</text>
</comment>
<evidence type="ECO:0000256" key="7">
    <source>
        <dbReference type="ARBA" id="ARBA00023136"/>
    </source>
</evidence>
<protein>
    <submittedName>
        <fullName evidence="11">7tm 6 domain containing protein</fullName>
    </submittedName>
</protein>
<evidence type="ECO:0000313" key="12">
    <source>
        <dbReference type="Proteomes" id="UP000292052"/>
    </source>
</evidence>
<dbReference type="Proteomes" id="UP000292052">
    <property type="component" value="Unassembled WGS sequence"/>
</dbReference>
<keyword evidence="2" id="KW-1003">Cell membrane</keyword>
<dbReference type="OrthoDB" id="8196465at2759"/>
<feature type="non-terminal residue" evidence="11">
    <location>
        <position position="390"/>
    </location>
</feature>
<name>A0A482VS95_ASBVE</name>
<evidence type="ECO:0000256" key="9">
    <source>
        <dbReference type="ARBA" id="ARBA00023224"/>
    </source>
</evidence>
<evidence type="ECO:0000256" key="6">
    <source>
        <dbReference type="ARBA" id="ARBA00022989"/>
    </source>
</evidence>
<evidence type="ECO:0000256" key="1">
    <source>
        <dbReference type="ARBA" id="ARBA00004651"/>
    </source>
</evidence>
<keyword evidence="9" id="KW-0807">Transducer</keyword>
<dbReference type="PANTHER" id="PTHR21137:SF35">
    <property type="entry name" value="ODORANT RECEPTOR 19A-RELATED"/>
    <property type="match status" value="1"/>
</dbReference>
<evidence type="ECO:0000256" key="10">
    <source>
        <dbReference type="SAM" id="Phobius"/>
    </source>
</evidence>
<feature type="transmembrane region" description="Helical" evidence="10">
    <location>
        <begin position="127"/>
        <end position="149"/>
    </location>
</feature>
<dbReference type="EMBL" id="QDEB01067609">
    <property type="protein sequence ID" value="RZC35812.1"/>
    <property type="molecule type" value="Genomic_DNA"/>
</dbReference>
<keyword evidence="5" id="KW-0552">Olfaction</keyword>
<reference evidence="11 12" key="1">
    <citation type="submission" date="2017-03" db="EMBL/GenBank/DDBJ databases">
        <title>Genome of the blue death feigning beetle - Asbolus verrucosus.</title>
        <authorList>
            <person name="Rider S.D."/>
        </authorList>
    </citation>
    <scope>NUCLEOTIDE SEQUENCE [LARGE SCALE GENOMIC DNA]</scope>
    <source>
        <strain evidence="11">Butters</strain>
        <tissue evidence="11">Head and leg muscle</tissue>
    </source>
</reference>
<evidence type="ECO:0000313" key="11">
    <source>
        <dbReference type="EMBL" id="RZC35812.1"/>
    </source>
</evidence>
<feature type="transmembrane region" description="Helical" evidence="10">
    <location>
        <begin position="253"/>
        <end position="274"/>
    </location>
</feature>
<sequence length="390" mass="45615">MEKFDWTVTIRLNIFILKLVGLWPKGNESYKFNFYTLYAIISITLFVYGHNITQTLNILFVLNDLEALTGTIVISLTLSLAIIKTYCIIRNMPTLKKLMIILNSGIFQPKSIHQKNLVKSNLKEWKMFYMVFLIITWNTVLFYITFPIFDKSIKEYRLPLMAWYPYDTKISPSYEITYIYQIMGTFFVAMSNINIDTLIAALNMYVGAQCDILCDNLRNLRNEPFPDDIDEEFMNCINHHKKIVKFAEDSNKFFNWIVFVQFFASVISIGLSLFQLTVVAPFTNEFYTYIIYGMAVTVEIFIYCWFGNEVEIKSANIPYATFESDWTDASLAVKKKMIFFIIRCQRPIKLSALNLFYLSLENFIGVSCDNFILRTSWSYFAVLHQVNTTN</sequence>
<organism evidence="11 12">
    <name type="scientific">Asbolus verrucosus</name>
    <name type="common">Desert ironclad beetle</name>
    <dbReference type="NCBI Taxonomy" id="1661398"/>
    <lineage>
        <taxon>Eukaryota</taxon>
        <taxon>Metazoa</taxon>
        <taxon>Ecdysozoa</taxon>
        <taxon>Arthropoda</taxon>
        <taxon>Hexapoda</taxon>
        <taxon>Insecta</taxon>
        <taxon>Pterygota</taxon>
        <taxon>Neoptera</taxon>
        <taxon>Endopterygota</taxon>
        <taxon>Coleoptera</taxon>
        <taxon>Polyphaga</taxon>
        <taxon>Cucujiformia</taxon>
        <taxon>Tenebrionidae</taxon>
        <taxon>Pimeliinae</taxon>
        <taxon>Asbolus</taxon>
    </lineage>
</organism>
<gene>
    <name evidence="11" type="ORF">BDFB_009527</name>
</gene>
<dbReference type="AlphaFoldDB" id="A0A482VS95"/>
<evidence type="ECO:0000256" key="3">
    <source>
        <dbReference type="ARBA" id="ARBA00022606"/>
    </source>
</evidence>
<dbReference type="InterPro" id="IPR004117">
    <property type="entry name" value="7tm6_olfct_rcpt"/>
</dbReference>
<comment type="subcellular location">
    <subcellularLocation>
        <location evidence="1">Cell membrane</location>
        <topology evidence="1">Multi-pass membrane protein</topology>
    </subcellularLocation>
</comment>
<keyword evidence="4 10" id="KW-0812">Transmembrane</keyword>
<dbReference type="PANTHER" id="PTHR21137">
    <property type="entry name" value="ODORANT RECEPTOR"/>
    <property type="match status" value="1"/>
</dbReference>
<dbReference type="Pfam" id="PF02949">
    <property type="entry name" value="7tm_6"/>
    <property type="match status" value="1"/>
</dbReference>
<evidence type="ECO:0000256" key="2">
    <source>
        <dbReference type="ARBA" id="ARBA00022475"/>
    </source>
</evidence>
<evidence type="ECO:0000256" key="5">
    <source>
        <dbReference type="ARBA" id="ARBA00022725"/>
    </source>
</evidence>
<keyword evidence="12" id="KW-1185">Reference proteome</keyword>